<organism evidence="2 3">
    <name type="scientific">Pontibacter akesuensis</name>
    <dbReference type="NCBI Taxonomy" id="388950"/>
    <lineage>
        <taxon>Bacteria</taxon>
        <taxon>Pseudomonadati</taxon>
        <taxon>Bacteroidota</taxon>
        <taxon>Cytophagia</taxon>
        <taxon>Cytophagales</taxon>
        <taxon>Hymenobacteraceae</taxon>
        <taxon>Pontibacter</taxon>
    </lineage>
</organism>
<sequence>MVLFVSYLFTFLLAFSPATKEQKQFFKALRAKEGQSYTGTATVHPPGNTSIAGKELKLFIQKVSGDSIRVPFWVGDNKSRTLLLTLHKKQGLSLKHDHRHADGSPETMTMYGGFADTSGNALRQSFPADAHTSQLSPRNATSVWTIEFSPDKTHLTYTLRTNNELVYQLDFEQD</sequence>
<proteinExistence type="predicted"/>
<evidence type="ECO:0000313" key="3">
    <source>
        <dbReference type="Proteomes" id="UP000182491"/>
    </source>
</evidence>
<dbReference type="RefSeq" id="WP_082815222.1">
    <property type="nucleotide sequence ID" value="NZ_BMXC01000003.1"/>
</dbReference>
<reference evidence="3" key="1">
    <citation type="submission" date="2016-10" db="EMBL/GenBank/DDBJ databases">
        <authorList>
            <person name="Varghese N."/>
        </authorList>
    </citation>
    <scope>NUCLEOTIDE SEQUENCE [LARGE SCALE GENOMIC DNA]</scope>
    <source>
        <strain evidence="3">DSM 18820</strain>
    </source>
</reference>
<evidence type="ECO:0000313" key="2">
    <source>
        <dbReference type="EMBL" id="SFU80614.1"/>
    </source>
</evidence>
<dbReference type="EMBL" id="FPCA01000003">
    <property type="protein sequence ID" value="SFU80614.1"/>
    <property type="molecule type" value="Genomic_DNA"/>
</dbReference>
<name>A0A1I7J645_9BACT</name>
<keyword evidence="1" id="KW-0732">Signal</keyword>
<accession>A0A1I7J645</accession>
<gene>
    <name evidence="2" type="ORF">SAMN04487941_2524</name>
</gene>
<evidence type="ECO:0000256" key="1">
    <source>
        <dbReference type="SAM" id="SignalP"/>
    </source>
</evidence>
<feature type="signal peptide" evidence="1">
    <location>
        <begin position="1"/>
        <end position="20"/>
    </location>
</feature>
<feature type="chain" id="PRO_5010209736" evidence="1">
    <location>
        <begin position="21"/>
        <end position="174"/>
    </location>
</feature>
<dbReference type="STRING" id="388950.GCA_001611675_02541"/>
<protein>
    <submittedName>
        <fullName evidence="2">Uncharacterized protein</fullName>
    </submittedName>
</protein>
<dbReference type="AlphaFoldDB" id="A0A1I7J645"/>
<dbReference type="OrthoDB" id="1524207at2"/>
<dbReference type="Proteomes" id="UP000182491">
    <property type="component" value="Unassembled WGS sequence"/>
</dbReference>
<keyword evidence="3" id="KW-1185">Reference proteome</keyword>